<dbReference type="PANTHER" id="PTHR28081:SF1">
    <property type="entry name" value="DAMAGE-REGULATED IMPORT FACILITATOR 1"/>
    <property type="match status" value="1"/>
</dbReference>
<dbReference type="PANTHER" id="PTHR28081">
    <property type="entry name" value="DAMAGE-REGULATED IMPORT FACILITATOR 1-RELATED"/>
    <property type="match status" value="1"/>
</dbReference>
<evidence type="ECO:0000256" key="5">
    <source>
        <dbReference type="ARBA" id="ARBA00023242"/>
    </source>
</evidence>
<sequence length="323" mass="34040">MSTGPRTKRQFAGAASDPAQRQITSFFNKTSNPTSHHHVSEKPTTGPLNGPTLPAHIQSNLISVGMRVRKSVPEGYKTGSACSGFSLWSDSNSNSAAINSSAAADHRPVPAVPSSQYVGGSSARELTPFCGIHKVGGLAAQPETIDYSFLGNGPSGLKSMPSSQESNSSVTSAMAATSKTEMNRKRIYTEEEEAEEQATPEENDIQRYTAGWFPENGSTASGKPNGGNISWRNRADWLDGEISPRSPAPAEWGDSNARVMAVPRRRIAANTTRSTGNGGGLLLPPGASGPANGGQGNVMVVDDFEEASFLDFRFGSDGAGMEF</sequence>
<accession>A0AAN6YID4</accession>
<comment type="caution">
    <text evidence="7">The sequence shown here is derived from an EMBL/GenBank/DDBJ whole genome shotgun (WGS) entry which is preliminary data.</text>
</comment>
<evidence type="ECO:0000313" key="8">
    <source>
        <dbReference type="Proteomes" id="UP001301769"/>
    </source>
</evidence>
<evidence type="ECO:0000256" key="1">
    <source>
        <dbReference type="ARBA" id="ARBA00004123"/>
    </source>
</evidence>
<evidence type="ECO:0000256" key="4">
    <source>
        <dbReference type="ARBA" id="ARBA00022490"/>
    </source>
</evidence>
<keyword evidence="4" id="KW-0963">Cytoplasm</keyword>
<keyword evidence="8" id="KW-1185">Reference proteome</keyword>
<feature type="region of interest" description="Disordered" evidence="6">
    <location>
        <begin position="28"/>
        <end position="55"/>
    </location>
</feature>
<dbReference type="AlphaFoldDB" id="A0AAN6YID4"/>
<keyword evidence="5" id="KW-0539">Nucleus</keyword>
<protein>
    <submittedName>
        <fullName evidence="7">Ribonucleotide reductase</fullName>
    </submittedName>
</protein>
<dbReference type="Proteomes" id="UP001301769">
    <property type="component" value="Unassembled WGS sequence"/>
</dbReference>
<feature type="compositionally biased region" description="Polar residues" evidence="6">
    <location>
        <begin position="160"/>
        <end position="178"/>
    </location>
</feature>
<feature type="region of interest" description="Disordered" evidence="6">
    <location>
        <begin position="156"/>
        <end position="178"/>
    </location>
</feature>
<reference evidence="7" key="1">
    <citation type="journal article" date="2023" name="Mol. Phylogenet. Evol.">
        <title>Genome-scale phylogeny and comparative genomics of the fungal order Sordariales.</title>
        <authorList>
            <person name="Hensen N."/>
            <person name="Bonometti L."/>
            <person name="Westerberg I."/>
            <person name="Brannstrom I.O."/>
            <person name="Guillou S."/>
            <person name="Cros-Aarteil S."/>
            <person name="Calhoun S."/>
            <person name="Haridas S."/>
            <person name="Kuo A."/>
            <person name="Mondo S."/>
            <person name="Pangilinan J."/>
            <person name="Riley R."/>
            <person name="LaButti K."/>
            <person name="Andreopoulos B."/>
            <person name="Lipzen A."/>
            <person name="Chen C."/>
            <person name="Yan M."/>
            <person name="Daum C."/>
            <person name="Ng V."/>
            <person name="Clum A."/>
            <person name="Steindorff A."/>
            <person name="Ohm R.A."/>
            <person name="Martin F."/>
            <person name="Silar P."/>
            <person name="Natvig D.O."/>
            <person name="Lalanne C."/>
            <person name="Gautier V."/>
            <person name="Ament-Velasquez S.L."/>
            <person name="Kruys A."/>
            <person name="Hutchinson M.I."/>
            <person name="Powell A.J."/>
            <person name="Barry K."/>
            <person name="Miller A.N."/>
            <person name="Grigoriev I.V."/>
            <person name="Debuchy R."/>
            <person name="Gladieux P."/>
            <person name="Hiltunen Thoren M."/>
            <person name="Johannesson H."/>
        </authorList>
    </citation>
    <scope>NUCLEOTIDE SEQUENCE</scope>
    <source>
        <strain evidence="7">PSN293</strain>
    </source>
</reference>
<dbReference type="GO" id="GO:0005634">
    <property type="term" value="C:nucleus"/>
    <property type="evidence" value="ECO:0007669"/>
    <property type="project" value="UniProtKB-SubCell"/>
</dbReference>
<dbReference type="GO" id="GO:1990846">
    <property type="term" value="F:ribonucleoside-diphosphate reductase inhibitor activity"/>
    <property type="evidence" value="ECO:0007669"/>
    <property type="project" value="TreeGrafter"/>
</dbReference>
<dbReference type="GO" id="GO:0005737">
    <property type="term" value="C:cytoplasm"/>
    <property type="evidence" value="ECO:0007669"/>
    <property type="project" value="UniProtKB-SubCell"/>
</dbReference>
<comment type="similarity">
    <text evidence="3">Belongs to the DIF1/spd1 family.</text>
</comment>
<comment type="subcellular location">
    <subcellularLocation>
        <location evidence="2">Cytoplasm</location>
    </subcellularLocation>
    <subcellularLocation>
        <location evidence="1">Nucleus</location>
    </subcellularLocation>
</comment>
<feature type="region of interest" description="Disordered" evidence="6">
    <location>
        <begin position="1"/>
        <end position="20"/>
    </location>
</feature>
<dbReference type="Pfam" id="PF08591">
    <property type="entry name" value="RNR_inhib"/>
    <property type="match status" value="1"/>
</dbReference>
<feature type="compositionally biased region" description="Low complexity" evidence="6">
    <location>
        <begin position="43"/>
        <end position="54"/>
    </location>
</feature>
<name>A0AAN6YID4_9PEZI</name>
<feature type="region of interest" description="Disordered" evidence="6">
    <location>
        <begin position="211"/>
        <end position="232"/>
    </location>
</feature>
<evidence type="ECO:0000256" key="2">
    <source>
        <dbReference type="ARBA" id="ARBA00004496"/>
    </source>
</evidence>
<evidence type="ECO:0000256" key="3">
    <source>
        <dbReference type="ARBA" id="ARBA00005459"/>
    </source>
</evidence>
<proteinExistence type="inferred from homology"/>
<organism evidence="7 8">
    <name type="scientific">Rhypophila decipiens</name>
    <dbReference type="NCBI Taxonomy" id="261697"/>
    <lineage>
        <taxon>Eukaryota</taxon>
        <taxon>Fungi</taxon>
        <taxon>Dikarya</taxon>
        <taxon>Ascomycota</taxon>
        <taxon>Pezizomycotina</taxon>
        <taxon>Sordariomycetes</taxon>
        <taxon>Sordariomycetidae</taxon>
        <taxon>Sordariales</taxon>
        <taxon>Naviculisporaceae</taxon>
        <taxon>Rhypophila</taxon>
    </lineage>
</organism>
<feature type="compositionally biased region" description="Polar residues" evidence="6">
    <location>
        <begin position="216"/>
        <end position="231"/>
    </location>
</feature>
<dbReference type="GO" id="GO:0008104">
    <property type="term" value="P:intracellular protein localization"/>
    <property type="evidence" value="ECO:0007669"/>
    <property type="project" value="TreeGrafter"/>
</dbReference>
<dbReference type="EMBL" id="MU858050">
    <property type="protein sequence ID" value="KAK4219028.1"/>
    <property type="molecule type" value="Genomic_DNA"/>
</dbReference>
<evidence type="ECO:0000313" key="7">
    <source>
        <dbReference type="EMBL" id="KAK4219028.1"/>
    </source>
</evidence>
<dbReference type="InterPro" id="IPR013900">
    <property type="entry name" value="RNR_inhibitor"/>
</dbReference>
<reference evidence="7" key="2">
    <citation type="submission" date="2023-05" db="EMBL/GenBank/DDBJ databases">
        <authorList>
            <consortium name="Lawrence Berkeley National Laboratory"/>
            <person name="Steindorff A."/>
            <person name="Hensen N."/>
            <person name="Bonometti L."/>
            <person name="Westerberg I."/>
            <person name="Brannstrom I.O."/>
            <person name="Guillou S."/>
            <person name="Cros-Aarteil S."/>
            <person name="Calhoun S."/>
            <person name="Haridas S."/>
            <person name="Kuo A."/>
            <person name="Mondo S."/>
            <person name="Pangilinan J."/>
            <person name="Riley R."/>
            <person name="Labutti K."/>
            <person name="Andreopoulos B."/>
            <person name="Lipzen A."/>
            <person name="Chen C."/>
            <person name="Yanf M."/>
            <person name="Daum C."/>
            <person name="Ng V."/>
            <person name="Clum A."/>
            <person name="Ohm R."/>
            <person name="Martin F."/>
            <person name="Silar P."/>
            <person name="Natvig D."/>
            <person name="Lalanne C."/>
            <person name="Gautier V."/>
            <person name="Ament-Velasquez S.L."/>
            <person name="Kruys A."/>
            <person name="Hutchinson M.I."/>
            <person name="Powell A.J."/>
            <person name="Barry K."/>
            <person name="Miller A.N."/>
            <person name="Grigoriev I.V."/>
            <person name="Debuchy R."/>
            <person name="Gladieux P."/>
            <person name="Thoren M.H."/>
            <person name="Johannesson H."/>
        </authorList>
    </citation>
    <scope>NUCLEOTIDE SEQUENCE</scope>
    <source>
        <strain evidence="7">PSN293</strain>
    </source>
</reference>
<evidence type="ECO:0000256" key="6">
    <source>
        <dbReference type="SAM" id="MobiDB-lite"/>
    </source>
</evidence>
<gene>
    <name evidence="7" type="ORF">QBC37DRAFT_411088</name>
</gene>